<reference evidence="1 2" key="1">
    <citation type="submission" date="2024-09" db="EMBL/GenBank/DDBJ databases">
        <title>Genome sequencing and assembly of Phytophthora oleae, isolate VK10A, causative agent of rot of olive drupes.</title>
        <authorList>
            <person name="Conti Taguali S."/>
            <person name="Riolo M."/>
            <person name="La Spada F."/>
            <person name="Cacciola S.O."/>
            <person name="Dionisio G."/>
        </authorList>
    </citation>
    <scope>NUCLEOTIDE SEQUENCE [LARGE SCALE GENOMIC DNA]</scope>
    <source>
        <strain evidence="1 2">VK10A</strain>
    </source>
</reference>
<dbReference type="AlphaFoldDB" id="A0ABD3G3G8"/>
<name>A0ABD3G3G8_9STRA</name>
<evidence type="ECO:0000313" key="1">
    <source>
        <dbReference type="EMBL" id="KAL3673698.1"/>
    </source>
</evidence>
<gene>
    <name evidence="1" type="ORF">V7S43_001395</name>
</gene>
<keyword evidence="2" id="KW-1185">Reference proteome</keyword>
<evidence type="ECO:0000313" key="2">
    <source>
        <dbReference type="Proteomes" id="UP001632037"/>
    </source>
</evidence>
<organism evidence="1 2">
    <name type="scientific">Phytophthora oleae</name>
    <dbReference type="NCBI Taxonomy" id="2107226"/>
    <lineage>
        <taxon>Eukaryota</taxon>
        <taxon>Sar</taxon>
        <taxon>Stramenopiles</taxon>
        <taxon>Oomycota</taxon>
        <taxon>Peronosporomycetes</taxon>
        <taxon>Peronosporales</taxon>
        <taxon>Peronosporaceae</taxon>
        <taxon>Phytophthora</taxon>
    </lineage>
</organism>
<comment type="caution">
    <text evidence="1">The sequence shown here is derived from an EMBL/GenBank/DDBJ whole genome shotgun (WGS) entry which is preliminary data.</text>
</comment>
<dbReference type="Proteomes" id="UP001632037">
    <property type="component" value="Unassembled WGS sequence"/>
</dbReference>
<dbReference type="EMBL" id="JBIMZQ010000002">
    <property type="protein sequence ID" value="KAL3673698.1"/>
    <property type="molecule type" value="Genomic_DNA"/>
</dbReference>
<protein>
    <submittedName>
        <fullName evidence="1">Uncharacterized protein</fullName>
    </submittedName>
</protein>
<proteinExistence type="predicted"/>
<sequence>MKNHSWAAGIQILAELSSQQLGSQDVVLQPALSKVIVVRPGGKLDKQQAPDIGRSVATLAVILPSEYTGGDWVAYDEKESETRYDMGKATGIAAFKPHYVVYAAGVSFALEEVTNKPTTQYIPPILLKKELAETIKHLKGGPDDADGSDTKVGKDEILALFLSKSITNRGVEALSEVDRIRYELLLEANKLLPPSKQLVLYLACLGFDVPDIGTWKNKQTVCWYSLCGESMDVCLLDWAEAFNFLNPDNGTLSDLWGNDDTKLRQRTALVGWPRSADITNAVKFFGEVAAVPVIISHDFISVQTLRSLLKNGGEYLHISVAQEFKIAKGIDLLSLCRKLGTAIINLGDVKLVDAFFKKYVTLLKDMQRTLFIPFLPGLIQKFGWKEVQASILTAIDVKSHEARLDRALELADTLCDDLDTRHGLVVFIRFSAVLENVDGSFLGAAIDLLAKWVDETSSPEYQATLVSLASKRPYNFPDSPQILMFLQGPDAEFKICGFSSISEARRRVKVISHSIKGPLEFLWLKDVVVTRVQKVQKYEAEINSLEELVSDLLPQDENTSTVNVDKPTVGKKRLREEDNGDIVFE</sequence>
<accession>A0ABD3G3G8</accession>